<dbReference type="Pfam" id="PF04389">
    <property type="entry name" value="Peptidase_M28"/>
    <property type="match status" value="1"/>
</dbReference>
<dbReference type="SUPFAM" id="SSF53187">
    <property type="entry name" value="Zn-dependent exopeptidases"/>
    <property type="match status" value="1"/>
</dbReference>
<feature type="signal peptide" evidence="3">
    <location>
        <begin position="1"/>
        <end position="29"/>
    </location>
</feature>
<dbReference type="EMBL" id="DNWC01000132">
    <property type="protein sequence ID" value="HBJ09347.1"/>
    <property type="molecule type" value="Genomic_DNA"/>
</dbReference>
<dbReference type="GO" id="GO:0016603">
    <property type="term" value="F:glutaminyl-peptide cyclotransferase activity"/>
    <property type="evidence" value="ECO:0007669"/>
    <property type="project" value="TreeGrafter"/>
</dbReference>
<keyword evidence="1 5" id="KW-0808">Transferase</keyword>
<dbReference type="InterPro" id="IPR040234">
    <property type="entry name" value="QC/QCL"/>
</dbReference>
<dbReference type="PANTHER" id="PTHR12283:SF6">
    <property type="entry name" value="GLUTAMINYL-PEPTIDE CYCLOTRANSFERASE-RELATED"/>
    <property type="match status" value="1"/>
</dbReference>
<feature type="chain" id="PRO_5016799172" evidence="3">
    <location>
        <begin position="30"/>
        <end position="337"/>
    </location>
</feature>
<evidence type="ECO:0000313" key="5">
    <source>
        <dbReference type="EMBL" id="HBJ09347.1"/>
    </source>
</evidence>
<gene>
    <name evidence="5" type="ORF">DDY73_10125</name>
</gene>
<name>A0A354M4A8_9BACT</name>
<keyword evidence="3" id="KW-0732">Signal</keyword>
<comment type="caution">
    <text evidence="5">The sequence shown here is derived from an EMBL/GenBank/DDBJ whole genome shotgun (WGS) entry which is preliminary data.</text>
</comment>
<dbReference type="Gene3D" id="3.40.630.10">
    <property type="entry name" value="Zn peptidases"/>
    <property type="match status" value="1"/>
</dbReference>
<feature type="domain" description="Peptidase M28" evidence="4">
    <location>
        <begin position="112"/>
        <end position="333"/>
    </location>
</feature>
<evidence type="ECO:0000256" key="2">
    <source>
        <dbReference type="ARBA" id="ARBA00023315"/>
    </source>
</evidence>
<organism evidence="5 6">
    <name type="scientific">Coprobacter fastidiosus</name>
    <dbReference type="NCBI Taxonomy" id="1099853"/>
    <lineage>
        <taxon>Bacteria</taxon>
        <taxon>Pseudomonadati</taxon>
        <taxon>Bacteroidota</taxon>
        <taxon>Bacteroidia</taxon>
        <taxon>Bacteroidales</taxon>
        <taxon>Barnesiellaceae</taxon>
        <taxon>Coprobacter</taxon>
    </lineage>
</organism>
<dbReference type="InterPro" id="IPR007484">
    <property type="entry name" value="Peptidase_M28"/>
</dbReference>
<proteinExistence type="predicted"/>
<keyword evidence="2" id="KW-0012">Acyltransferase</keyword>
<dbReference type="AlphaFoldDB" id="A0A354M4A8"/>
<dbReference type="Proteomes" id="UP000262954">
    <property type="component" value="Unassembled WGS sequence"/>
</dbReference>
<dbReference type="GO" id="GO:0008270">
    <property type="term" value="F:zinc ion binding"/>
    <property type="evidence" value="ECO:0007669"/>
    <property type="project" value="TreeGrafter"/>
</dbReference>
<evidence type="ECO:0000256" key="3">
    <source>
        <dbReference type="SAM" id="SignalP"/>
    </source>
</evidence>
<dbReference type="PANTHER" id="PTHR12283">
    <property type="entry name" value="GLUTAMINYL-PEPTIDE CYCLOTRANSFERASE"/>
    <property type="match status" value="1"/>
</dbReference>
<accession>A0A354M4A8</accession>
<protein>
    <submittedName>
        <fullName evidence="5">Glutamine cyclotransferase</fullName>
    </submittedName>
</protein>
<evidence type="ECO:0000256" key="1">
    <source>
        <dbReference type="ARBA" id="ARBA00022679"/>
    </source>
</evidence>
<sequence length="337" mass="37569">MSINMFNRKRMFVPLLCVAGLLLFQLVSCKNKTVSSSVQESVPVVDVPVFNADSAYAYMQKQVDFGYRIPNTPEHLATASYLASELNRHGAEVQVQDADVVAFDGTVLHAKNIIGIFSPEKTDRILLFAHWDSRPFADNDPDEENHRKPVLGANDGASGVGALLEIARQIGMKSPQVGVDIIFFDAEDYGQPYFSTHSEVQDSWALGTQYWVRRPHRPGYRARFGILLDMVGGENAVFAREKASLQYAPGIVDKVWKKAQSLGYGKYFSDNEGGYIIDDHVYVNKMGIPSIDIIQYDASSDSGFNPQWHTVHDTMDHIDKETLKAVGQTVLAVIYNE</sequence>
<evidence type="ECO:0000313" key="6">
    <source>
        <dbReference type="Proteomes" id="UP000262954"/>
    </source>
</evidence>
<reference evidence="5 6" key="1">
    <citation type="journal article" date="2018" name="Nat. Biotechnol.">
        <title>A standardized bacterial taxonomy based on genome phylogeny substantially revises the tree of life.</title>
        <authorList>
            <person name="Parks D.H."/>
            <person name="Chuvochina M."/>
            <person name="Waite D.W."/>
            <person name="Rinke C."/>
            <person name="Skarshewski A."/>
            <person name="Chaumeil P.A."/>
            <person name="Hugenholtz P."/>
        </authorList>
    </citation>
    <scope>NUCLEOTIDE SEQUENCE [LARGE SCALE GENOMIC DNA]</scope>
    <source>
        <strain evidence="5">UBA11482</strain>
    </source>
</reference>
<evidence type="ECO:0000259" key="4">
    <source>
        <dbReference type="Pfam" id="PF04389"/>
    </source>
</evidence>